<dbReference type="PANTHER" id="PTHR43591">
    <property type="entry name" value="METHYLTRANSFERASE"/>
    <property type="match status" value="1"/>
</dbReference>
<dbReference type="Pfam" id="PF08241">
    <property type="entry name" value="Methyltransf_11"/>
    <property type="match status" value="1"/>
</dbReference>
<dbReference type="Gene3D" id="3.40.50.150">
    <property type="entry name" value="Vaccinia Virus protein VP39"/>
    <property type="match status" value="1"/>
</dbReference>
<keyword evidence="2" id="KW-0808">Transferase</keyword>
<feature type="non-terminal residue" evidence="2">
    <location>
        <position position="152"/>
    </location>
</feature>
<name>T1AE60_9ZZZZ</name>
<proteinExistence type="predicted"/>
<evidence type="ECO:0000259" key="1">
    <source>
        <dbReference type="Pfam" id="PF08241"/>
    </source>
</evidence>
<evidence type="ECO:0000313" key="2">
    <source>
        <dbReference type="EMBL" id="EQD39279.1"/>
    </source>
</evidence>
<dbReference type="CDD" id="cd02440">
    <property type="entry name" value="AdoMet_MTases"/>
    <property type="match status" value="1"/>
</dbReference>
<comment type="caution">
    <text evidence="2">The sequence shown here is derived from an EMBL/GenBank/DDBJ whole genome shotgun (WGS) entry which is preliminary data.</text>
</comment>
<gene>
    <name evidence="2" type="ORF">B1B_15440</name>
</gene>
<dbReference type="SUPFAM" id="SSF53335">
    <property type="entry name" value="S-adenosyl-L-methionine-dependent methyltransferases"/>
    <property type="match status" value="1"/>
</dbReference>
<feature type="domain" description="Methyltransferase type 11" evidence="1">
    <location>
        <begin position="44"/>
        <end position="134"/>
    </location>
</feature>
<dbReference type="GO" id="GO:0008757">
    <property type="term" value="F:S-adenosylmethionine-dependent methyltransferase activity"/>
    <property type="evidence" value="ECO:0007669"/>
    <property type="project" value="InterPro"/>
</dbReference>
<dbReference type="AlphaFoldDB" id="T1AE60"/>
<dbReference type="InterPro" id="IPR013216">
    <property type="entry name" value="Methyltransf_11"/>
</dbReference>
<reference evidence="2" key="2">
    <citation type="journal article" date="2014" name="ISME J.">
        <title>Microbial stratification in low pH oxic and suboxic macroscopic growths along an acid mine drainage.</title>
        <authorList>
            <person name="Mendez-Garcia C."/>
            <person name="Mesa V."/>
            <person name="Sprenger R.R."/>
            <person name="Richter M."/>
            <person name="Diez M.S."/>
            <person name="Solano J."/>
            <person name="Bargiela R."/>
            <person name="Golyshina O.V."/>
            <person name="Manteca A."/>
            <person name="Ramos J.L."/>
            <person name="Gallego J.R."/>
            <person name="Llorente I."/>
            <person name="Martins Dos Santos V.A."/>
            <person name="Jensen O.N."/>
            <person name="Pelaez A.I."/>
            <person name="Sanchez J."/>
            <person name="Ferrer M."/>
        </authorList>
    </citation>
    <scope>NUCLEOTIDE SEQUENCE</scope>
</reference>
<dbReference type="EMBL" id="AUZY01010272">
    <property type="protein sequence ID" value="EQD39279.1"/>
    <property type="molecule type" value="Genomic_DNA"/>
</dbReference>
<reference evidence="2" key="1">
    <citation type="submission" date="2013-08" db="EMBL/GenBank/DDBJ databases">
        <authorList>
            <person name="Mendez C."/>
            <person name="Richter M."/>
            <person name="Ferrer M."/>
            <person name="Sanchez J."/>
        </authorList>
    </citation>
    <scope>NUCLEOTIDE SEQUENCE</scope>
</reference>
<dbReference type="GO" id="GO:0032259">
    <property type="term" value="P:methylation"/>
    <property type="evidence" value="ECO:0007669"/>
    <property type="project" value="UniProtKB-KW"/>
</dbReference>
<dbReference type="EC" id="2.1.1.-" evidence="2"/>
<dbReference type="InterPro" id="IPR029063">
    <property type="entry name" value="SAM-dependent_MTases_sf"/>
</dbReference>
<accession>T1AE60</accession>
<sequence>MSAAWADHAGEWIAWARAPGHDSYWQFHRDRFLELLPPPPGLVLDLGCGEGRLSRDLRTLGFEVIGTDYSMELVAAARAADQAGTYVQADAAHLPFQDASFDLVVAFMSLQDMDQMDLAVAETTRVLRPGGRVCLAVVHPINSAGAHESEAA</sequence>
<protein>
    <submittedName>
        <fullName evidence="2">Methyltransferase type 11</fullName>
        <ecNumber evidence="2">2.1.1.-</ecNumber>
    </submittedName>
</protein>
<organism evidence="2">
    <name type="scientific">mine drainage metagenome</name>
    <dbReference type="NCBI Taxonomy" id="410659"/>
    <lineage>
        <taxon>unclassified sequences</taxon>
        <taxon>metagenomes</taxon>
        <taxon>ecological metagenomes</taxon>
    </lineage>
</organism>
<keyword evidence="2" id="KW-0489">Methyltransferase</keyword>